<name>A0A7J7RXT6_RHIFE</name>
<dbReference type="Proteomes" id="UP000585614">
    <property type="component" value="Unassembled WGS sequence"/>
</dbReference>
<gene>
    <name evidence="1" type="ORF">mRhiFer1_009318</name>
</gene>
<dbReference type="EMBL" id="JACAGC010000024">
    <property type="protein sequence ID" value="KAF6280939.1"/>
    <property type="molecule type" value="Genomic_DNA"/>
</dbReference>
<protein>
    <submittedName>
        <fullName evidence="1">Uncharacterized protein</fullName>
    </submittedName>
</protein>
<reference evidence="1 2" key="1">
    <citation type="journal article" date="2020" name="Nature">
        <title>Six reference-quality genomes reveal evolution of bat adaptations.</title>
        <authorList>
            <person name="Jebb D."/>
            <person name="Huang Z."/>
            <person name="Pippel M."/>
            <person name="Hughes G.M."/>
            <person name="Lavrichenko K."/>
            <person name="Devanna P."/>
            <person name="Winkler S."/>
            <person name="Jermiin L.S."/>
            <person name="Skirmuntt E.C."/>
            <person name="Katzourakis A."/>
            <person name="Burkitt-Gray L."/>
            <person name="Ray D.A."/>
            <person name="Sullivan K.A.M."/>
            <person name="Roscito J.G."/>
            <person name="Kirilenko B.M."/>
            <person name="Davalos L.M."/>
            <person name="Corthals A.P."/>
            <person name="Power M.L."/>
            <person name="Jones G."/>
            <person name="Ransome R.D."/>
            <person name="Dechmann D.K.N."/>
            <person name="Locatelli A.G."/>
            <person name="Puechmaille S.J."/>
            <person name="Fedrigo O."/>
            <person name="Jarvis E.D."/>
            <person name="Hiller M."/>
            <person name="Vernes S.C."/>
            <person name="Myers E.W."/>
            <person name="Teeling E.C."/>
        </authorList>
    </citation>
    <scope>NUCLEOTIDE SEQUENCE [LARGE SCALE GENOMIC DNA]</scope>
    <source>
        <strain evidence="1">MRhiFer1</strain>
        <tissue evidence="1">Lung</tissue>
    </source>
</reference>
<comment type="caution">
    <text evidence="1">The sequence shown here is derived from an EMBL/GenBank/DDBJ whole genome shotgun (WGS) entry which is preliminary data.</text>
</comment>
<evidence type="ECO:0000313" key="2">
    <source>
        <dbReference type="Proteomes" id="UP000585614"/>
    </source>
</evidence>
<evidence type="ECO:0000313" key="1">
    <source>
        <dbReference type="EMBL" id="KAF6280939.1"/>
    </source>
</evidence>
<dbReference type="AlphaFoldDB" id="A0A7J7RXT6"/>
<sequence>MTPKKEHTGQGDGDPGSLSCLRSAFPFYCTPTQGFPTGVSPWQSSGPRVHFSDLYNFQRISINLPHPRDEWQLEAKCFPAKARNESFPFFLCVSLPLPFAGELNVLSLEGLREAGAGSNAILPT</sequence>
<proteinExistence type="predicted"/>
<organism evidence="1 2">
    <name type="scientific">Rhinolophus ferrumequinum</name>
    <name type="common">Greater horseshoe bat</name>
    <dbReference type="NCBI Taxonomy" id="59479"/>
    <lineage>
        <taxon>Eukaryota</taxon>
        <taxon>Metazoa</taxon>
        <taxon>Chordata</taxon>
        <taxon>Craniata</taxon>
        <taxon>Vertebrata</taxon>
        <taxon>Euteleostomi</taxon>
        <taxon>Mammalia</taxon>
        <taxon>Eutheria</taxon>
        <taxon>Laurasiatheria</taxon>
        <taxon>Chiroptera</taxon>
        <taxon>Yinpterochiroptera</taxon>
        <taxon>Rhinolophoidea</taxon>
        <taxon>Rhinolophidae</taxon>
        <taxon>Rhinolophinae</taxon>
        <taxon>Rhinolophus</taxon>
    </lineage>
</organism>
<accession>A0A7J7RXT6</accession>